<organism evidence="1 2">
    <name type="scientific">Candidatus Harrisonbacteria bacterium CG10_big_fil_rev_8_21_14_0_10_42_17</name>
    <dbReference type="NCBI Taxonomy" id="1974584"/>
    <lineage>
        <taxon>Bacteria</taxon>
        <taxon>Candidatus Harrisoniibacteriota</taxon>
    </lineage>
</organism>
<reference evidence="2" key="1">
    <citation type="submission" date="2017-09" db="EMBL/GenBank/DDBJ databases">
        <title>Depth-based differentiation of microbial function through sediment-hosted aquifers and enrichment of novel symbionts in the deep terrestrial subsurface.</title>
        <authorList>
            <person name="Probst A.J."/>
            <person name="Ladd B."/>
            <person name="Jarett J.K."/>
            <person name="Geller-Mcgrath D.E."/>
            <person name="Sieber C.M.K."/>
            <person name="Emerson J.B."/>
            <person name="Anantharaman K."/>
            <person name="Thomas B.C."/>
            <person name="Malmstrom R."/>
            <person name="Stieglmeier M."/>
            <person name="Klingl A."/>
            <person name="Woyke T."/>
            <person name="Ryan C.M."/>
            <person name="Banfield J.F."/>
        </authorList>
    </citation>
    <scope>NUCLEOTIDE SEQUENCE [LARGE SCALE GENOMIC DNA]</scope>
</reference>
<comment type="caution">
    <text evidence="1">The sequence shown here is derived from an EMBL/GenBank/DDBJ whole genome shotgun (WGS) entry which is preliminary data.</text>
</comment>
<evidence type="ECO:0000313" key="2">
    <source>
        <dbReference type="Proteomes" id="UP000228635"/>
    </source>
</evidence>
<sequence length="74" mass="8442">MIVELVLRERPQDDFAGYEKLELPTGVIYSNLAERRTKIVVKDHHDGRVSIFTDNADVVKKIASSHDVLDIHVK</sequence>
<dbReference type="EMBL" id="PFBA01000033">
    <property type="protein sequence ID" value="PIT92142.1"/>
    <property type="molecule type" value="Genomic_DNA"/>
</dbReference>
<dbReference type="Proteomes" id="UP000228635">
    <property type="component" value="Unassembled WGS sequence"/>
</dbReference>
<gene>
    <name evidence="1" type="ORF">COU08_03990</name>
</gene>
<dbReference type="AlphaFoldDB" id="A0A2M6WH74"/>
<name>A0A2M6WH74_9BACT</name>
<evidence type="ECO:0000313" key="1">
    <source>
        <dbReference type="EMBL" id="PIT92142.1"/>
    </source>
</evidence>
<accession>A0A2M6WH74</accession>
<proteinExistence type="predicted"/>
<protein>
    <submittedName>
        <fullName evidence="1">Uncharacterized protein</fullName>
    </submittedName>
</protein>